<dbReference type="AlphaFoldDB" id="A0A6C0KN67"/>
<organism evidence="1">
    <name type="scientific">viral metagenome</name>
    <dbReference type="NCBI Taxonomy" id="1070528"/>
    <lineage>
        <taxon>unclassified sequences</taxon>
        <taxon>metagenomes</taxon>
        <taxon>organismal metagenomes</taxon>
    </lineage>
</organism>
<name>A0A6C0KN67_9ZZZZ</name>
<evidence type="ECO:0000313" key="1">
    <source>
        <dbReference type="EMBL" id="QHU18596.1"/>
    </source>
</evidence>
<dbReference type="EMBL" id="MN740936">
    <property type="protein sequence ID" value="QHU18596.1"/>
    <property type="molecule type" value="Genomic_DNA"/>
</dbReference>
<reference evidence="1" key="1">
    <citation type="journal article" date="2020" name="Nature">
        <title>Giant virus diversity and host interactions through global metagenomics.</title>
        <authorList>
            <person name="Schulz F."/>
            <person name="Roux S."/>
            <person name="Paez-Espino D."/>
            <person name="Jungbluth S."/>
            <person name="Walsh D.A."/>
            <person name="Denef V.J."/>
            <person name="McMahon K.D."/>
            <person name="Konstantinidis K.T."/>
            <person name="Eloe-Fadrosh E.A."/>
            <person name="Kyrpides N.C."/>
            <person name="Woyke T."/>
        </authorList>
    </citation>
    <scope>NUCLEOTIDE SEQUENCE</scope>
    <source>
        <strain evidence="1">GVMAG-S-3300013006-158</strain>
    </source>
</reference>
<sequence>MKFFLAILVVLITSTIAFHENYTQVGIVPVIRCIQFYVSAGTGCAWICTYCTNQLWDLHLLFP</sequence>
<accession>A0A6C0KN67</accession>
<protein>
    <submittedName>
        <fullName evidence="1">Uncharacterized protein</fullName>
    </submittedName>
</protein>
<proteinExistence type="predicted"/>